<protein>
    <submittedName>
        <fullName evidence="2">Archaeosortase/exosortase family protein</fullName>
    </submittedName>
</protein>
<proteinExistence type="predicted"/>
<evidence type="ECO:0000256" key="1">
    <source>
        <dbReference type="SAM" id="Phobius"/>
    </source>
</evidence>
<keyword evidence="1" id="KW-0472">Membrane</keyword>
<feature type="transmembrane region" description="Helical" evidence="1">
    <location>
        <begin position="97"/>
        <end position="118"/>
    </location>
</feature>
<reference evidence="2 3" key="1">
    <citation type="submission" date="2023-07" db="EMBL/GenBank/DDBJ databases">
        <authorList>
            <person name="Girao M."/>
            <person name="Carvalho M.F."/>
        </authorList>
    </citation>
    <scope>NUCLEOTIDE SEQUENCE [LARGE SCALE GENOMIC DNA]</scope>
    <source>
        <strain evidence="2 3">YIM65754</strain>
    </source>
</reference>
<feature type="transmembrane region" description="Helical" evidence="1">
    <location>
        <begin position="70"/>
        <end position="91"/>
    </location>
</feature>
<comment type="caution">
    <text evidence="2">The sequence shown here is derived from an EMBL/GenBank/DDBJ whole genome shotgun (WGS) entry which is preliminary data.</text>
</comment>
<evidence type="ECO:0000313" key="3">
    <source>
        <dbReference type="Proteomes" id="UP001336020"/>
    </source>
</evidence>
<evidence type="ECO:0000313" key="2">
    <source>
        <dbReference type="EMBL" id="MEE2057133.1"/>
    </source>
</evidence>
<name>A0ABU7L6I6_9NOCA</name>
<feature type="transmembrane region" description="Helical" evidence="1">
    <location>
        <begin position="244"/>
        <end position="263"/>
    </location>
</feature>
<feature type="transmembrane region" description="Helical" evidence="1">
    <location>
        <begin position="125"/>
        <end position="145"/>
    </location>
</feature>
<feature type="transmembrane region" description="Helical" evidence="1">
    <location>
        <begin position="33"/>
        <end position="50"/>
    </location>
</feature>
<dbReference type="InterPro" id="IPR019127">
    <property type="entry name" value="Exosortase"/>
</dbReference>
<dbReference type="RefSeq" id="WP_330132385.1">
    <property type="nucleotide sequence ID" value="NZ_JAUTXY010000002.1"/>
</dbReference>
<keyword evidence="3" id="KW-1185">Reference proteome</keyword>
<dbReference type="Pfam" id="PF09721">
    <property type="entry name" value="Exosortase_EpsH"/>
    <property type="match status" value="1"/>
</dbReference>
<organism evidence="2 3">
    <name type="scientific">Rhodococcus artemisiae</name>
    <dbReference type="NCBI Taxonomy" id="714159"/>
    <lineage>
        <taxon>Bacteria</taxon>
        <taxon>Bacillati</taxon>
        <taxon>Actinomycetota</taxon>
        <taxon>Actinomycetes</taxon>
        <taxon>Mycobacteriales</taxon>
        <taxon>Nocardiaceae</taxon>
        <taxon>Rhodococcus</taxon>
    </lineage>
</organism>
<keyword evidence="1" id="KW-1133">Transmembrane helix</keyword>
<dbReference type="Proteomes" id="UP001336020">
    <property type="component" value="Unassembled WGS sequence"/>
</dbReference>
<feature type="transmembrane region" description="Helical" evidence="1">
    <location>
        <begin position="205"/>
        <end position="224"/>
    </location>
</feature>
<feature type="transmembrane region" description="Helical" evidence="1">
    <location>
        <begin position="151"/>
        <end position="169"/>
    </location>
</feature>
<accession>A0ABU7L6I6</accession>
<keyword evidence="1" id="KW-0812">Transmembrane</keyword>
<sequence>MHTWVRWTVIVAATLVAFHSTWSELVDEVRTGTSGGYVLIVPPMAALIAVGITHRRRRELPIHDRQTDTIVAVLLLAVSVALKALLMPRYATTYQLMHIDVLAAWVFACGACVAMFGLRVTSRYWFAWLVLFLSAPIIYRAILIQLGGSKVAAGVLTLLLACAAVGVATRTSHARGMIVGAITFVLGIVLLWVVTAQWPDAAIGLYQYVPTGAAFLVGAGAYLFRFRGMAPRVLPPNPVKPVQAAHAALYIVPITVVLALVPLPDQRLTPVSAGPPPTGTVTQVVPVGWRQINSVDYDWPSDYFRDPSTLRRQMIRADEVRPDWDALLRPRTVALQTLQVGRVGTFEVYPTETMYNLRDARVSPKDYIDLGREVTAEYFTVVDDDLLLTWSLLSFIWTRGDDAQRVTLLTVDNHEFDAEFPQPVPNSVANIRVLLQILLRGNASVSDTDPEYKDREMLSEIGRAVVEAQWQGR</sequence>
<feature type="transmembrane region" description="Helical" evidence="1">
    <location>
        <begin position="176"/>
        <end position="199"/>
    </location>
</feature>
<dbReference type="EMBL" id="JAUTXY010000002">
    <property type="protein sequence ID" value="MEE2057133.1"/>
    <property type="molecule type" value="Genomic_DNA"/>
</dbReference>
<gene>
    <name evidence="2" type="ORF">Q7514_06285</name>
</gene>